<dbReference type="AlphaFoldDB" id="A7HW41"/>
<dbReference type="OrthoDB" id="9808689at2"/>
<reference evidence="3 4" key="1">
    <citation type="journal article" date="2011" name="Stand. Genomic Sci.">
        <title>Complete genome sequence of Parvibaculum lavamentivorans type strain (DS-1(T)).</title>
        <authorList>
            <person name="Schleheck D."/>
            <person name="Weiss M."/>
            <person name="Pitluck S."/>
            <person name="Bruce D."/>
            <person name="Land M.L."/>
            <person name="Han S."/>
            <person name="Saunders E."/>
            <person name="Tapia R."/>
            <person name="Detter C."/>
            <person name="Brettin T."/>
            <person name="Han J."/>
            <person name="Woyke T."/>
            <person name="Goodwin L."/>
            <person name="Pennacchio L."/>
            <person name="Nolan M."/>
            <person name="Cook A.M."/>
            <person name="Kjelleberg S."/>
            <person name="Thomas T."/>
        </authorList>
    </citation>
    <scope>NUCLEOTIDE SEQUENCE [LARGE SCALE GENOMIC DNA]</scope>
    <source>
        <strain evidence="4">DS-1 / DSM 13023 / NCIMB 13966</strain>
    </source>
</reference>
<keyword evidence="4" id="KW-1185">Reference proteome</keyword>
<dbReference type="InterPro" id="IPR005586">
    <property type="entry name" value="ABC_trans_aux"/>
</dbReference>
<name>A7HW41_PARL1</name>
<feature type="domain" description="ABC-type transport auxiliary lipoprotein component" evidence="2">
    <location>
        <begin position="43"/>
        <end position="208"/>
    </location>
</feature>
<proteinExistence type="predicted"/>
<dbReference type="eggNOG" id="COG3218">
    <property type="taxonomic scope" value="Bacteria"/>
</dbReference>
<dbReference type="EMBL" id="CP000774">
    <property type="protein sequence ID" value="ABS64124.1"/>
    <property type="molecule type" value="Genomic_DNA"/>
</dbReference>
<protein>
    <submittedName>
        <fullName evidence="3">ABC-type uncharacterized transport system auxiliary component-like protein</fullName>
    </submittedName>
</protein>
<gene>
    <name evidence="3" type="ordered locus">Plav_2515</name>
</gene>
<dbReference type="KEGG" id="pla:Plav_2515"/>
<organism evidence="3 4">
    <name type="scientific">Parvibaculum lavamentivorans (strain DS-1 / DSM 13023 / NCIMB 13966)</name>
    <dbReference type="NCBI Taxonomy" id="402881"/>
    <lineage>
        <taxon>Bacteria</taxon>
        <taxon>Pseudomonadati</taxon>
        <taxon>Pseudomonadota</taxon>
        <taxon>Alphaproteobacteria</taxon>
        <taxon>Hyphomicrobiales</taxon>
        <taxon>Parvibaculaceae</taxon>
        <taxon>Parvibaculum</taxon>
    </lineage>
</organism>
<dbReference type="SUPFAM" id="SSF159594">
    <property type="entry name" value="XCC0632-like"/>
    <property type="match status" value="1"/>
</dbReference>
<accession>A7HW41</accession>
<dbReference type="Proteomes" id="UP000006377">
    <property type="component" value="Chromosome"/>
</dbReference>
<feature type="signal peptide" evidence="1">
    <location>
        <begin position="1"/>
        <end position="30"/>
    </location>
</feature>
<feature type="chain" id="PRO_5002708259" evidence="1">
    <location>
        <begin position="31"/>
        <end position="228"/>
    </location>
</feature>
<evidence type="ECO:0000259" key="2">
    <source>
        <dbReference type="Pfam" id="PF03886"/>
    </source>
</evidence>
<dbReference type="Gene3D" id="3.40.50.10610">
    <property type="entry name" value="ABC-type transport auxiliary lipoprotein component"/>
    <property type="match status" value="1"/>
</dbReference>
<sequence>MRGAMMKTAIAKLTRLAALVLVLAPLGACALADVASGPAPSLYVLTAPTPALPGTAMAANTQLSVREFQAPSAIDTGRIVFQPSPNEIKYYAGARWSDRAPRMIASLLVETLTNTGRFPAILGPETQARTDLALTGDIRAFSAFRDGAGLGEGATKVRVAFFVRLVRARGGVVLAGREFTAEAASASGRMDDIVAAYNAALDTALSDITAWTLEQSLAAMADEARLAS</sequence>
<dbReference type="HOGENOM" id="CLU_093163_2_0_5"/>
<evidence type="ECO:0000313" key="4">
    <source>
        <dbReference type="Proteomes" id="UP000006377"/>
    </source>
</evidence>
<dbReference type="STRING" id="402881.Plav_2515"/>
<evidence type="ECO:0000313" key="3">
    <source>
        <dbReference type="EMBL" id="ABS64124.1"/>
    </source>
</evidence>
<keyword evidence="1" id="KW-0732">Signal</keyword>
<evidence type="ECO:0000256" key="1">
    <source>
        <dbReference type="SAM" id="SignalP"/>
    </source>
</evidence>
<dbReference type="Pfam" id="PF03886">
    <property type="entry name" value="ABC_trans_aux"/>
    <property type="match status" value="1"/>
</dbReference>